<reference evidence="1" key="2">
    <citation type="submission" date="2012-05" db="EMBL/GenBank/DDBJ databases">
        <title>Annotation of the Genome Sequence of Fusarium oxysporum HDV247.</title>
        <authorList>
            <consortium name="The Broad Institute Genomics Platform"/>
            <person name="Ma L.-J."/>
            <person name="Corby-Kistler H."/>
            <person name="Broz K."/>
            <person name="Gale L.R."/>
            <person name="Jonkers W."/>
            <person name="O'Donnell K."/>
            <person name="Ploetz R."/>
            <person name="Steinberg C."/>
            <person name="Schwartz D.C."/>
            <person name="VanEtten H."/>
            <person name="Zhou S."/>
            <person name="Young S.K."/>
            <person name="Zeng Q."/>
            <person name="Gargeya S."/>
            <person name="Fitzgerald M."/>
            <person name="Abouelleil A."/>
            <person name="Alvarado L."/>
            <person name="Chapman S.B."/>
            <person name="Gainer-Dewar J."/>
            <person name="Goldberg J."/>
            <person name="Griggs A."/>
            <person name="Gujja S."/>
            <person name="Hansen M."/>
            <person name="Howarth C."/>
            <person name="Imamovic A."/>
            <person name="Ireland A."/>
            <person name="Larimer J."/>
            <person name="McCowan C."/>
            <person name="Murphy C."/>
            <person name="Pearson M."/>
            <person name="Poon T.W."/>
            <person name="Priest M."/>
            <person name="Roberts A."/>
            <person name="Saif S."/>
            <person name="Shea T."/>
            <person name="Sykes S."/>
            <person name="Wortman J."/>
            <person name="Nusbaum C."/>
            <person name="Birren B."/>
        </authorList>
    </citation>
    <scope>NUCLEOTIDE SEQUENCE</scope>
    <source>
        <strain evidence="1">HDV247</strain>
    </source>
</reference>
<proteinExistence type="predicted"/>
<dbReference type="EMBL" id="JH651079">
    <property type="protein sequence ID" value="EXA29899.1"/>
    <property type="molecule type" value="Genomic_DNA"/>
</dbReference>
<dbReference type="AlphaFoldDB" id="W9NB77"/>
<reference evidence="1" key="1">
    <citation type="submission" date="2011-10" db="EMBL/GenBank/DDBJ databases">
        <title>The Genome Sequence of Fusarium oxysporum HDV247.</title>
        <authorList>
            <consortium name="The Broad Institute Genome Sequencing Platform"/>
            <person name="Ma L.-J."/>
            <person name="Gale L.R."/>
            <person name="Schwartz D.C."/>
            <person name="Zhou S."/>
            <person name="Corby-Kistler H."/>
            <person name="Young S.K."/>
            <person name="Zeng Q."/>
            <person name="Gargeya S."/>
            <person name="Fitzgerald M."/>
            <person name="Haas B."/>
            <person name="Abouelleil A."/>
            <person name="Alvarado L."/>
            <person name="Arachchi H.M."/>
            <person name="Berlin A."/>
            <person name="Brown A."/>
            <person name="Chapman S.B."/>
            <person name="Chen Z."/>
            <person name="Dunbar C."/>
            <person name="Freedman E."/>
            <person name="Gearin G."/>
            <person name="Goldberg J."/>
            <person name="Griggs A."/>
            <person name="Gujja S."/>
            <person name="Heiman D."/>
            <person name="Howarth C."/>
            <person name="Larson L."/>
            <person name="Lui A."/>
            <person name="MacDonald P.J.P."/>
            <person name="Montmayeur A."/>
            <person name="Murphy C."/>
            <person name="Neiman D."/>
            <person name="Pearson M."/>
            <person name="Priest M."/>
            <person name="Roberts A."/>
            <person name="Saif S."/>
            <person name="Shea T."/>
            <person name="Shenoy N."/>
            <person name="Sisk P."/>
            <person name="Stolte C."/>
            <person name="Sykes S."/>
            <person name="Wortman J."/>
            <person name="Nusbaum C."/>
            <person name="Birren B."/>
        </authorList>
    </citation>
    <scope>NUCLEOTIDE SEQUENCE [LARGE SCALE GENOMIC DNA]</scope>
    <source>
        <strain evidence="1">HDV247</strain>
    </source>
</reference>
<gene>
    <name evidence="1" type="ORF">FOVG_18651</name>
</gene>
<name>W9NB77_FUSOX</name>
<dbReference type="HOGENOM" id="CLU_3335600_0_0_1"/>
<sequence>MSICPSVLCSAHPQNRKTIVLVFYARFGGCQLERCPSL</sequence>
<dbReference type="Proteomes" id="UP000030751">
    <property type="component" value="Unassembled WGS sequence"/>
</dbReference>
<evidence type="ECO:0000313" key="1">
    <source>
        <dbReference type="EMBL" id="EXA29899.1"/>
    </source>
</evidence>
<organism evidence="1">
    <name type="scientific">Fusarium oxysporum f. sp. pisi HDV247</name>
    <dbReference type="NCBI Taxonomy" id="1080344"/>
    <lineage>
        <taxon>Eukaryota</taxon>
        <taxon>Fungi</taxon>
        <taxon>Dikarya</taxon>
        <taxon>Ascomycota</taxon>
        <taxon>Pezizomycotina</taxon>
        <taxon>Sordariomycetes</taxon>
        <taxon>Hypocreomycetidae</taxon>
        <taxon>Hypocreales</taxon>
        <taxon>Nectriaceae</taxon>
        <taxon>Fusarium</taxon>
        <taxon>Fusarium oxysporum species complex</taxon>
    </lineage>
</organism>
<accession>W9NB77</accession>
<protein>
    <submittedName>
        <fullName evidence="1">Uncharacterized protein</fullName>
    </submittedName>
</protein>